<dbReference type="Gene3D" id="1.10.10.10">
    <property type="entry name" value="Winged helix-like DNA-binding domain superfamily/Winged helix DNA-binding domain"/>
    <property type="match status" value="1"/>
</dbReference>
<evidence type="ECO:0000259" key="4">
    <source>
        <dbReference type="PROSITE" id="PS51077"/>
    </source>
</evidence>
<dbReference type="GO" id="GO:0003677">
    <property type="term" value="F:DNA binding"/>
    <property type="evidence" value="ECO:0007669"/>
    <property type="project" value="UniProtKB-KW"/>
</dbReference>
<gene>
    <name evidence="6" type="ORF">FHX72_000861</name>
</gene>
<reference evidence="6 7" key="1">
    <citation type="submission" date="2020-08" db="EMBL/GenBank/DDBJ databases">
        <title>Sequencing the genomes of 1000 actinobacteria strains.</title>
        <authorList>
            <person name="Klenk H.-P."/>
        </authorList>
    </citation>
    <scope>NUCLEOTIDE SEQUENCE [LARGE SCALE GENOMIC DNA]</scope>
    <source>
        <strain evidence="6 7">DSM 20419</strain>
    </source>
</reference>
<accession>A0A7W4YDR8</accession>
<dbReference type="EMBL" id="JACHWJ010000001">
    <property type="protein sequence ID" value="MBB2956749.1"/>
    <property type="molecule type" value="Genomic_DNA"/>
</dbReference>
<evidence type="ECO:0000313" key="6">
    <source>
        <dbReference type="EMBL" id="MBB2956749.1"/>
    </source>
</evidence>
<dbReference type="AlphaFoldDB" id="A0A7W4YDR8"/>
<feature type="domain" description="HTH iclR-type" evidence="4">
    <location>
        <begin position="6"/>
        <end position="66"/>
    </location>
</feature>
<dbReference type="Proteomes" id="UP000545286">
    <property type="component" value="Unassembled WGS sequence"/>
</dbReference>
<evidence type="ECO:0000256" key="1">
    <source>
        <dbReference type="ARBA" id="ARBA00023015"/>
    </source>
</evidence>
<dbReference type="PROSITE" id="PS51077">
    <property type="entry name" value="HTH_ICLR"/>
    <property type="match status" value="1"/>
</dbReference>
<sequence>MTESSTRTVERALSLLAFVCERGSLSLAESARLADLSASTSLRLLRTLESAGFVRRDEAGDFHAGSRIVQLGAQALSKDNLVLMCAPVMREITEATGESVYLCVEGHADQALYIAIHEGSQSVRHTNWVGRTIPLEGSASGQVLRGGTPSGGYVTIERGIEKDVTAIAAPIALQQRVIASLSLLVPSYRINKTEITRYGRLLVAATASVESGLGAEPAVEFATPS</sequence>
<dbReference type="InterPro" id="IPR050707">
    <property type="entry name" value="HTH_MetabolicPath_Reg"/>
</dbReference>
<dbReference type="Pfam" id="PF01614">
    <property type="entry name" value="IclR_C"/>
    <property type="match status" value="1"/>
</dbReference>
<dbReference type="InterPro" id="IPR036388">
    <property type="entry name" value="WH-like_DNA-bd_sf"/>
</dbReference>
<dbReference type="PROSITE" id="PS51078">
    <property type="entry name" value="ICLR_ED"/>
    <property type="match status" value="1"/>
</dbReference>
<dbReference type="InterPro" id="IPR029016">
    <property type="entry name" value="GAF-like_dom_sf"/>
</dbReference>
<evidence type="ECO:0000256" key="2">
    <source>
        <dbReference type="ARBA" id="ARBA00023125"/>
    </source>
</evidence>
<evidence type="ECO:0000313" key="7">
    <source>
        <dbReference type="Proteomes" id="UP000545286"/>
    </source>
</evidence>
<dbReference type="RefSeq" id="WP_183623159.1">
    <property type="nucleotide sequence ID" value="NZ_JACHWJ010000001.1"/>
</dbReference>
<evidence type="ECO:0000259" key="5">
    <source>
        <dbReference type="PROSITE" id="PS51078"/>
    </source>
</evidence>
<keyword evidence="7" id="KW-1185">Reference proteome</keyword>
<keyword evidence="3" id="KW-0804">Transcription</keyword>
<proteinExistence type="predicted"/>
<dbReference type="Pfam" id="PF09339">
    <property type="entry name" value="HTH_IclR"/>
    <property type="match status" value="1"/>
</dbReference>
<dbReference type="InterPro" id="IPR005471">
    <property type="entry name" value="Tscrpt_reg_IclR_N"/>
</dbReference>
<dbReference type="SUPFAM" id="SSF55781">
    <property type="entry name" value="GAF domain-like"/>
    <property type="match status" value="1"/>
</dbReference>
<evidence type="ECO:0000256" key="3">
    <source>
        <dbReference type="ARBA" id="ARBA00023163"/>
    </source>
</evidence>
<dbReference type="PANTHER" id="PTHR30136:SF24">
    <property type="entry name" value="HTH-TYPE TRANSCRIPTIONAL REPRESSOR ALLR"/>
    <property type="match status" value="1"/>
</dbReference>
<keyword evidence="1" id="KW-0805">Transcription regulation</keyword>
<name>A0A7W4YDR8_9MICO</name>
<dbReference type="GO" id="GO:0045892">
    <property type="term" value="P:negative regulation of DNA-templated transcription"/>
    <property type="evidence" value="ECO:0007669"/>
    <property type="project" value="TreeGrafter"/>
</dbReference>
<dbReference type="Gene3D" id="3.30.450.40">
    <property type="match status" value="2"/>
</dbReference>
<keyword evidence="2 6" id="KW-0238">DNA-binding</keyword>
<organism evidence="6 7">
    <name type="scientific">Pseudoclavibacter helvolus</name>
    <dbReference type="NCBI Taxonomy" id="255205"/>
    <lineage>
        <taxon>Bacteria</taxon>
        <taxon>Bacillati</taxon>
        <taxon>Actinomycetota</taxon>
        <taxon>Actinomycetes</taxon>
        <taxon>Micrococcales</taxon>
        <taxon>Microbacteriaceae</taxon>
        <taxon>Pseudoclavibacter</taxon>
    </lineage>
</organism>
<dbReference type="InterPro" id="IPR014757">
    <property type="entry name" value="Tscrpt_reg_IclR_C"/>
</dbReference>
<protein>
    <submittedName>
        <fullName evidence="6">DNA-binding IclR family transcriptional regulator</fullName>
    </submittedName>
</protein>
<comment type="caution">
    <text evidence="6">The sequence shown here is derived from an EMBL/GenBank/DDBJ whole genome shotgun (WGS) entry which is preliminary data.</text>
</comment>
<dbReference type="InterPro" id="IPR036390">
    <property type="entry name" value="WH_DNA-bd_sf"/>
</dbReference>
<dbReference type="SUPFAM" id="SSF46785">
    <property type="entry name" value="Winged helix' DNA-binding domain"/>
    <property type="match status" value="1"/>
</dbReference>
<dbReference type="PANTHER" id="PTHR30136">
    <property type="entry name" value="HELIX-TURN-HELIX TRANSCRIPTIONAL REGULATOR, ICLR FAMILY"/>
    <property type="match status" value="1"/>
</dbReference>
<dbReference type="GO" id="GO:0003700">
    <property type="term" value="F:DNA-binding transcription factor activity"/>
    <property type="evidence" value="ECO:0007669"/>
    <property type="project" value="TreeGrafter"/>
</dbReference>
<feature type="domain" description="IclR-ED" evidence="5">
    <location>
        <begin position="67"/>
        <end position="215"/>
    </location>
</feature>
<dbReference type="SMART" id="SM00346">
    <property type="entry name" value="HTH_ICLR"/>
    <property type="match status" value="1"/>
</dbReference>